<feature type="domain" description="J" evidence="2">
    <location>
        <begin position="75"/>
        <end position="148"/>
    </location>
</feature>
<dbReference type="Pfam" id="PF00226">
    <property type="entry name" value="DnaJ"/>
    <property type="match status" value="1"/>
</dbReference>
<evidence type="ECO:0000313" key="4">
    <source>
        <dbReference type="Proteomes" id="UP000593579"/>
    </source>
</evidence>
<dbReference type="PANTHER" id="PTHR43096:SF58">
    <property type="entry name" value="CHAPERONE DNAJ-DOMAIN SUPERFAMILY PROTEIN"/>
    <property type="match status" value="1"/>
</dbReference>
<dbReference type="SMART" id="SM00271">
    <property type="entry name" value="DnaJ"/>
    <property type="match status" value="1"/>
</dbReference>
<dbReference type="GO" id="GO:0005737">
    <property type="term" value="C:cytoplasm"/>
    <property type="evidence" value="ECO:0007669"/>
    <property type="project" value="TreeGrafter"/>
</dbReference>
<dbReference type="CDD" id="cd06257">
    <property type="entry name" value="DnaJ"/>
    <property type="match status" value="1"/>
</dbReference>
<dbReference type="PROSITE" id="PS50076">
    <property type="entry name" value="DNAJ_2"/>
    <property type="match status" value="1"/>
</dbReference>
<accession>A0A7J9CV69</accession>
<keyword evidence="1" id="KW-0812">Transmembrane</keyword>
<dbReference type="GO" id="GO:0051082">
    <property type="term" value="F:unfolded protein binding"/>
    <property type="evidence" value="ECO:0007669"/>
    <property type="project" value="TreeGrafter"/>
</dbReference>
<dbReference type="Gene3D" id="1.10.287.110">
    <property type="entry name" value="DnaJ domain"/>
    <property type="match status" value="1"/>
</dbReference>
<dbReference type="InterPro" id="IPR036869">
    <property type="entry name" value="J_dom_sf"/>
</dbReference>
<protein>
    <recommendedName>
        <fullName evidence="2">J domain-containing protein</fullName>
    </recommendedName>
</protein>
<feature type="transmembrane region" description="Helical" evidence="1">
    <location>
        <begin position="320"/>
        <end position="338"/>
    </location>
</feature>
<dbReference type="PRINTS" id="PR00625">
    <property type="entry name" value="JDOMAIN"/>
</dbReference>
<gene>
    <name evidence="3" type="ORF">Gogos_001248</name>
</gene>
<sequence length="363" mass="41293">MQWYLLVGPTPIHGFPPSSSFSFIANGGNPSISAFPFNGSWRHPYNQHPSEHRNRWVPPPSSSFTPATGINGEQNHYTVLGVARNASSADIKRAYRLLARKYHPDVSKHSRASELFKSIRHAYEVRIPFSLLSRDSLLADFYCYNKFEKVVALDQEDLVLSNEVTRIRYDRTLTFQEDVGRSYKGKRNHSPKYEDGVRIYRWAELKRKMQEERFRKQYEVNEEYSSFYEETGDEADEESLQQGRGSFIEVIKSAFILLFLLQTFGSQFSLTFSSLMALLDKKLDAGYKIGYVIAWVLGGRGGVLLTLCLLFASWVCGKTSSSVVVLVVIAMWVGSNLARYAPLPQGALLALLYMSIKLQVDLH</sequence>
<proteinExistence type="predicted"/>
<dbReference type="SUPFAM" id="SSF46565">
    <property type="entry name" value="Chaperone J-domain"/>
    <property type="match status" value="1"/>
</dbReference>
<dbReference type="EMBL" id="JABEZY010000013">
    <property type="protein sequence ID" value="MBA0752409.1"/>
    <property type="molecule type" value="Genomic_DNA"/>
</dbReference>
<dbReference type="AlphaFoldDB" id="A0A7J9CV69"/>
<keyword evidence="4" id="KW-1185">Reference proteome</keyword>
<dbReference type="OrthoDB" id="376357at2759"/>
<comment type="caution">
    <text evidence="3">The sequence shown here is derived from an EMBL/GenBank/DDBJ whole genome shotgun (WGS) entry which is preliminary data.</text>
</comment>
<dbReference type="PANTHER" id="PTHR43096">
    <property type="entry name" value="DNAJ HOMOLOG 1, MITOCHONDRIAL-RELATED"/>
    <property type="match status" value="1"/>
</dbReference>
<evidence type="ECO:0000313" key="3">
    <source>
        <dbReference type="EMBL" id="MBA0752409.1"/>
    </source>
</evidence>
<dbReference type="InterPro" id="IPR001623">
    <property type="entry name" value="DnaJ_domain"/>
</dbReference>
<name>A0A7J9CV69_GOSGO</name>
<dbReference type="GO" id="GO:0042026">
    <property type="term" value="P:protein refolding"/>
    <property type="evidence" value="ECO:0007669"/>
    <property type="project" value="TreeGrafter"/>
</dbReference>
<reference evidence="3 4" key="1">
    <citation type="journal article" date="2019" name="Genome Biol. Evol.">
        <title>Insights into the evolution of the New World diploid cottons (Gossypium, subgenus Houzingenia) based on genome sequencing.</title>
        <authorList>
            <person name="Grover C.E."/>
            <person name="Arick M.A. 2nd"/>
            <person name="Thrash A."/>
            <person name="Conover J.L."/>
            <person name="Sanders W.S."/>
            <person name="Peterson D.G."/>
            <person name="Frelichowski J.E."/>
            <person name="Scheffler J.A."/>
            <person name="Scheffler B.E."/>
            <person name="Wendel J.F."/>
        </authorList>
    </citation>
    <scope>NUCLEOTIDE SEQUENCE [LARGE SCALE GENOMIC DNA]</scope>
    <source>
        <strain evidence="3">5</strain>
        <tissue evidence="3">Leaf</tissue>
    </source>
</reference>
<keyword evidence="1" id="KW-0472">Membrane</keyword>
<organism evidence="3 4">
    <name type="scientific">Gossypium gossypioides</name>
    <name type="common">Mexican cotton</name>
    <name type="synonym">Selera gossypioides</name>
    <dbReference type="NCBI Taxonomy" id="34282"/>
    <lineage>
        <taxon>Eukaryota</taxon>
        <taxon>Viridiplantae</taxon>
        <taxon>Streptophyta</taxon>
        <taxon>Embryophyta</taxon>
        <taxon>Tracheophyta</taxon>
        <taxon>Spermatophyta</taxon>
        <taxon>Magnoliopsida</taxon>
        <taxon>eudicotyledons</taxon>
        <taxon>Gunneridae</taxon>
        <taxon>Pentapetalae</taxon>
        <taxon>rosids</taxon>
        <taxon>malvids</taxon>
        <taxon>Malvales</taxon>
        <taxon>Malvaceae</taxon>
        <taxon>Malvoideae</taxon>
        <taxon>Gossypium</taxon>
    </lineage>
</organism>
<feature type="transmembrane region" description="Helical" evidence="1">
    <location>
        <begin position="254"/>
        <end position="279"/>
    </location>
</feature>
<dbReference type="Proteomes" id="UP000593579">
    <property type="component" value="Unassembled WGS sequence"/>
</dbReference>
<feature type="transmembrane region" description="Helical" evidence="1">
    <location>
        <begin position="291"/>
        <end position="314"/>
    </location>
</feature>
<evidence type="ECO:0000256" key="1">
    <source>
        <dbReference type="SAM" id="Phobius"/>
    </source>
</evidence>
<evidence type="ECO:0000259" key="2">
    <source>
        <dbReference type="PROSITE" id="PS50076"/>
    </source>
</evidence>
<keyword evidence="1" id="KW-1133">Transmembrane helix</keyword>